<protein>
    <recommendedName>
        <fullName evidence="2">Peptidase S74 domain-containing protein</fullName>
    </recommendedName>
</protein>
<feature type="domain" description="Peptidase S74" evidence="2">
    <location>
        <begin position="61"/>
        <end position="171"/>
    </location>
</feature>
<comment type="caution">
    <text evidence="3">The sequence shown here is derived from an EMBL/GenBank/DDBJ whole genome shotgun (WGS) entry which is preliminary data.</text>
</comment>
<dbReference type="AlphaFoldDB" id="A0A2M7BUC3"/>
<feature type="compositionally biased region" description="Low complexity" evidence="1">
    <location>
        <begin position="273"/>
        <end position="296"/>
    </location>
</feature>
<proteinExistence type="predicted"/>
<dbReference type="EMBL" id="PEUX01000045">
    <property type="protein sequence ID" value="PIV10125.1"/>
    <property type="molecule type" value="Genomic_DNA"/>
</dbReference>
<accession>A0A2M7BUC3</accession>
<evidence type="ECO:0000256" key="1">
    <source>
        <dbReference type="SAM" id="MobiDB-lite"/>
    </source>
</evidence>
<evidence type="ECO:0000259" key="2">
    <source>
        <dbReference type="PROSITE" id="PS51688"/>
    </source>
</evidence>
<gene>
    <name evidence="3" type="ORF">COS49_02205</name>
</gene>
<feature type="region of interest" description="Disordered" evidence="1">
    <location>
        <begin position="272"/>
        <end position="331"/>
    </location>
</feature>
<feature type="region of interest" description="Disordered" evidence="1">
    <location>
        <begin position="348"/>
        <end position="376"/>
    </location>
</feature>
<dbReference type="PROSITE" id="PS51688">
    <property type="entry name" value="ICA"/>
    <property type="match status" value="1"/>
</dbReference>
<dbReference type="InterPro" id="IPR030392">
    <property type="entry name" value="S74_ICA"/>
</dbReference>
<sequence length="376" mass="40649">MAGVQNDEILDVLTINNASNTPLLYLVENGHIGIATTSPTNILTIGQGMGNAIADGWDVYSSREYKTDITYLEETDYENILEEIEGMELARYRWKNSQDPRACLSTTSPDEGVESQCAPLDMLGVIVEDEGTPQEILSRNGKSISLYGYTSYALAGVKALNEKVKILDEFLTVKQDENGNLIEIDPLEGLRNRLAELGLVIDEEGTLIVEKIRAKAVETEELQVKAADVAKTGITLYDRSNSQPYCFYVENGVSMTVAGQCETAVTPLPLDMGTSAESGAGTGAETTIETELTPETNGQTGDLTEPALEETSAGEPAPDEETSISSIAETEDIIEKIAEETLIEEAVSAEEPVELVEEPVEEVVEEDLAVEEAPAE</sequence>
<organism evidence="3 4">
    <name type="scientific">Candidatus Portnoybacteria bacterium CG03_land_8_20_14_0_80_41_10</name>
    <dbReference type="NCBI Taxonomy" id="1974808"/>
    <lineage>
        <taxon>Bacteria</taxon>
        <taxon>Candidatus Portnoyibacteriota</taxon>
    </lineage>
</organism>
<reference evidence="4" key="1">
    <citation type="submission" date="2017-09" db="EMBL/GenBank/DDBJ databases">
        <title>Depth-based differentiation of microbial function through sediment-hosted aquifers and enrichment of novel symbionts in the deep terrestrial subsurface.</title>
        <authorList>
            <person name="Probst A.J."/>
            <person name="Ladd B."/>
            <person name="Jarett J.K."/>
            <person name="Geller-Mcgrath D.E."/>
            <person name="Sieber C.M.K."/>
            <person name="Emerson J.B."/>
            <person name="Anantharaman K."/>
            <person name="Thomas B.C."/>
            <person name="Malmstrom R."/>
            <person name="Stieglmeier M."/>
            <person name="Klingl A."/>
            <person name="Woyke T."/>
            <person name="Ryan C.M."/>
            <person name="Banfield J.F."/>
        </authorList>
    </citation>
    <scope>NUCLEOTIDE SEQUENCE [LARGE SCALE GENOMIC DNA]</scope>
</reference>
<evidence type="ECO:0000313" key="4">
    <source>
        <dbReference type="Proteomes" id="UP000229894"/>
    </source>
</evidence>
<evidence type="ECO:0000313" key="3">
    <source>
        <dbReference type="EMBL" id="PIV10125.1"/>
    </source>
</evidence>
<name>A0A2M7BUC3_9BACT</name>
<dbReference type="Proteomes" id="UP000229894">
    <property type="component" value="Unassembled WGS sequence"/>
</dbReference>